<evidence type="ECO:0000256" key="7">
    <source>
        <dbReference type="ARBA" id="ARBA00023125"/>
    </source>
</evidence>
<comment type="catalytic activity">
    <reaction evidence="8">
        <text>DNA(n) + a 2'-deoxyribonucleoside 5'-triphosphate = DNA(n+1) + diphosphate</text>
        <dbReference type="Rhea" id="RHEA:22508"/>
        <dbReference type="Rhea" id="RHEA-COMP:17339"/>
        <dbReference type="Rhea" id="RHEA-COMP:17340"/>
        <dbReference type="ChEBI" id="CHEBI:33019"/>
        <dbReference type="ChEBI" id="CHEBI:61560"/>
        <dbReference type="ChEBI" id="CHEBI:173112"/>
        <dbReference type="EC" id="2.7.7.7"/>
    </reaction>
</comment>
<proteinExistence type="inferred from homology"/>
<dbReference type="InterPro" id="IPR023211">
    <property type="entry name" value="DNA_pol_palm_dom_sf"/>
</dbReference>
<dbReference type="Proteomes" id="UP001620626">
    <property type="component" value="Unassembled WGS sequence"/>
</dbReference>
<evidence type="ECO:0000256" key="1">
    <source>
        <dbReference type="ARBA" id="ARBA00005755"/>
    </source>
</evidence>
<name>A0ABD2KFF1_9BILA</name>
<dbReference type="SUPFAM" id="SSF56672">
    <property type="entry name" value="DNA/RNA polymerases"/>
    <property type="match status" value="1"/>
</dbReference>
<dbReference type="EMBL" id="JBICBT010000768">
    <property type="protein sequence ID" value="KAL3101655.1"/>
    <property type="molecule type" value="Genomic_DNA"/>
</dbReference>
<dbReference type="AlphaFoldDB" id="A0ABD2KFF1"/>
<dbReference type="InterPro" id="IPR043502">
    <property type="entry name" value="DNA/RNA_pol_sf"/>
</dbReference>
<evidence type="ECO:0000256" key="8">
    <source>
        <dbReference type="ARBA" id="ARBA00049244"/>
    </source>
</evidence>
<keyword evidence="11" id="KW-1185">Reference proteome</keyword>
<dbReference type="GO" id="GO:0003677">
    <property type="term" value="F:DNA binding"/>
    <property type="evidence" value="ECO:0007669"/>
    <property type="project" value="UniProtKB-KW"/>
</dbReference>
<keyword evidence="6" id="KW-0239">DNA-directed DNA polymerase</keyword>
<evidence type="ECO:0000313" key="11">
    <source>
        <dbReference type="Proteomes" id="UP001620626"/>
    </source>
</evidence>
<protein>
    <recommendedName>
        <fullName evidence="2">DNA-directed DNA polymerase</fullName>
        <ecNumber evidence="2">2.7.7.7</ecNumber>
    </recommendedName>
</protein>
<organism evidence="10 11">
    <name type="scientific">Heterodera trifolii</name>
    <dbReference type="NCBI Taxonomy" id="157864"/>
    <lineage>
        <taxon>Eukaryota</taxon>
        <taxon>Metazoa</taxon>
        <taxon>Ecdysozoa</taxon>
        <taxon>Nematoda</taxon>
        <taxon>Chromadorea</taxon>
        <taxon>Rhabditida</taxon>
        <taxon>Tylenchina</taxon>
        <taxon>Tylenchomorpha</taxon>
        <taxon>Tylenchoidea</taxon>
        <taxon>Heteroderidae</taxon>
        <taxon>Heteroderinae</taxon>
        <taxon>Heterodera</taxon>
    </lineage>
</organism>
<feature type="domain" description="DNA-directed DNA polymerase family B mitochondria/virus" evidence="9">
    <location>
        <begin position="84"/>
        <end position="181"/>
    </location>
</feature>
<keyword evidence="7" id="KW-0238">DNA-binding</keyword>
<dbReference type="PANTHER" id="PTHR33568:SF3">
    <property type="entry name" value="DNA-DIRECTED DNA POLYMERASE"/>
    <property type="match status" value="1"/>
</dbReference>
<evidence type="ECO:0000256" key="5">
    <source>
        <dbReference type="ARBA" id="ARBA00022705"/>
    </source>
</evidence>
<dbReference type="GO" id="GO:0003887">
    <property type="term" value="F:DNA-directed DNA polymerase activity"/>
    <property type="evidence" value="ECO:0007669"/>
    <property type="project" value="UniProtKB-KW"/>
</dbReference>
<keyword evidence="4" id="KW-0548">Nucleotidyltransferase</keyword>
<dbReference type="Gene3D" id="3.90.1600.10">
    <property type="entry name" value="Palm domain of DNA polymerase"/>
    <property type="match status" value="1"/>
</dbReference>
<evidence type="ECO:0000259" key="9">
    <source>
        <dbReference type="Pfam" id="PF03175"/>
    </source>
</evidence>
<comment type="caution">
    <text evidence="10">The sequence shown here is derived from an EMBL/GenBank/DDBJ whole genome shotgun (WGS) entry which is preliminary data.</text>
</comment>
<dbReference type="GO" id="GO:0006260">
    <property type="term" value="P:DNA replication"/>
    <property type="evidence" value="ECO:0007669"/>
    <property type="project" value="UniProtKB-KW"/>
</dbReference>
<dbReference type="PANTHER" id="PTHR33568">
    <property type="entry name" value="DNA POLYMERASE"/>
    <property type="match status" value="1"/>
</dbReference>
<keyword evidence="3" id="KW-0808">Transferase</keyword>
<evidence type="ECO:0000256" key="3">
    <source>
        <dbReference type="ARBA" id="ARBA00022679"/>
    </source>
</evidence>
<evidence type="ECO:0000256" key="2">
    <source>
        <dbReference type="ARBA" id="ARBA00012417"/>
    </source>
</evidence>
<evidence type="ECO:0000313" key="10">
    <source>
        <dbReference type="EMBL" id="KAL3101655.1"/>
    </source>
</evidence>
<accession>A0ABD2KFF1</accession>
<comment type="similarity">
    <text evidence="1">Belongs to the DNA polymerase type-B family.</text>
</comment>
<evidence type="ECO:0000256" key="4">
    <source>
        <dbReference type="ARBA" id="ARBA00022695"/>
    </source>
</evidence>
<dbReference type="InterPro" id="IPR004868">
    <property type="entry name" value="DNA-dir_DNA_pol_B_mt/vir"/>
</dbReference>
<gene>
    <name evidence="10" type="ORF">niasHT_024788</name>
</gene>
<sequence length="275" mass="30929">MRHFRTNHLKPAHLALVPEKGYDSCGDNQSDLALNFMQWYADKYGVHIQNAFSAEGEKRRCWPADKPMKTKFSEYTGDGGPIDIRSCFMGGRTGALKLYHKAAKHEQISYYDFTSLYPYINYVTDYPIGHPTLHVPCEDVDCRRPEDNPYPLAILKVFVIPPRRIDVPVLPVKVDDRLCFPLCMKCCKKFPNGGVKEAYSCTHNDRERGWISTCTSLEGVVFLTAGNYGLLARTLMATDDPVGVVRTNRVPGATKKSDVTGLDMLSAPTERNLIS</sequence>
<dbReference type="Pfam" id="PF03175">
    <property type="entry name" value="DNA_pol_B_2"/>
    <property type="match status" value="1"/>
</dbReference>
<evidence type="ECO:0000256" key="6">
    <source>
        <dbReference type="ARBA" id="ARBA00022932"/>
    </source>
</evidence>
<dbReference type="EC" id="2.7.7.7" evidence="2"/>
<reference evidence="10 11" key="1">
    <citation type="submission" date="2024-10" db="EMBL/GenBank/DDBJ databases">
        <authorList>
            <person name="Kim D."/>
        </authorList>
    </citation>
    <scope>NUCLEOTIDE SEQUENCE [LARGE SCALE GENOMIC DNA]</scope>
    <source>
        <strain evidence="10">BH-2024</strain>
    </source>
</reference>
<keyword evidence="5" id="KW-0235">DNA replication</keyword>